<dbReference type="Proteomes" id="UP000515125">
    <property type="component" value="Unplaced"/>
</dbReference>
<dbReference type="OrthoDB" id="346801at2759"/>
<reference evidence="4" key="1">
    <citation type="submission" date="2025-08" db="UniProtKB">
        <authorList>
            <consortium name="RefSeq"/>
        </authorList>
    </citation>
    <scope>IDENTIFICATION</scope>
</reference>
<feature type="repeat" description="TPR" evidence="1">
    <location>
        <begin position="92"/>
        <end position="125"/>
    </location>
</feature>
<evidence type="ECO:0000256" key="2">
    <source>
        <dbReference type="SAM" id="MobiDB-lite"/>
    </source>
</evidence>
<dbReference type="PROSITE" id="PS50005">
    <property type="entry name" value="TPR"/>
    <property type="match status" value="1"/>
</dbReference>
<dbReference type="GeneID" id="113146707"/>
<sequence>MSGASGEPSRGGLWDTGRPLQASNSSLVIHSAPPHTEPSEAMFVELEGPEEEDPEGEARPPPLQGDAPSTSSSIESPTSSCYSPDSSLSSVALALYKAGLRFENQGRLAGAIGLYRQAIKLHPGLEKGLVCLDSEDPAKEIDREEERETDLTAERNAGYLEGDVHVDRQMLHGRRAWDAARQVAAAAAHSGTSLSRRRASIKRQDEPGGGAEDAASEETCPLLTVPEHVLARVLLFLDTYAIAKSEAEKHVAVGALKCVQAHLEGKPSDAYKAAMQPGRVPVLQGSPLPDQVVLGSYAFNPLDRIVTLEYTGKAAVVAGRPVSSGMASTPPRARGAAGTPSNGRSSSTRGEESGMRRGVRAGHQHGSVDASVEPFDSSPTPRHTAVLRLTHIKGGRWNYRLKWISLSVTSNTNNGPDESFIDVENENFRNVNAASSDINQKTASEGAESGV</sequence>
<feature type="region of interest" description="Disordered" evidence="2">
    <location>
        <begin position="1"/>
        <end position="85"/>
    </location>
</feature>
<name>A0A6P6RT16_9EIME</name>
<feature type="region of interest" description="Disordered" evidence="2">
    <location>
        <begin position="188"/>
        <end position="217"/>
    </location>
</feature>
<dbReference type="AlphaFoldDB" id="A0A6P6RT16"/>
<gene>
    <name evidence="4" type="primary">LOC113146707</name>
</gene>
<protein>
    <submittedName>
        <fullName evidence="4">Uncharacterized protein LOC113146707</fullName>
    </submittedName>
</protein>
<evidence type="ECO:0000256" key="1">
    <source>
        <dbReference type="PROSITE-ProRule" id="PRU00339"/>
    </source>
</evidence>
<accession>A0A6P6RT16</accession>
<evidence type="ECO:0000313" key="4">
    <source>
        <dbReference type="RefSeq" id="XP_026190662.1"/>
    </source>
</evidence>
<feature type="compositionally biased region" description="Low complexity" evidence="2">
    <location>
        <begin position="68"/>
        <end position="85"/>
    </location>
</feature>
<keyword evidence="1" id="KW-0802">TPR repeat</keyword>
<dbReference type="RefSeq" id="XP_026190662.1">
    <property type="nucleotide sequence ID" value="XM_026334877.1"/>
</dbReference>
<evidence type="ECO:0000313" key="3">
    <source>
        <dbReference type="Proteomes" id="UP000515125"/>
    </source>
</evidence>
<proteinExistence type="predicted"/>
<organism evidence="3 4">
    <name type="scientific">Cyclospora cayetanensis</name>
    <dbReference type="NCBI Taxonomy" id="88456"/>
    <lineage>
        <taxon>Eukaryota</taxon>
        <taxon>Sar</taxon>
        <taxon>Alveolata</taxon>
        <taxon>Apicomplexa</taxon>
        <taxon>Conoidasida</taxon>
        <taxon>Coccidia</taxon>
        <taxon>Eucoccidiorida</taxon>
        <taxon>Eimeriorina</taxon>
        <taxon>Eimeriidae</taxon>
        <taxon>Cyclospora</taxon>
    </lineage>
</organism>
<keyword evidence="3" id="KW-1185">Reference proteome</keyword>
<dbReference type="InterPro" id="IPR019734">
    <property type="entry name" value="TPR_rpt"/>
</dbReference>
<feature type="region of interest" description="Disordered" evidence="2">
    <location>
        <begin position="322"/>
        <end position="382"/>
    </location>
</feature>